<organism evidence="4 5">
    <name type="scientific">Candidatus Woesebacteria bacterium GW2011_GWB1_33_22</name>
    <dbReference type="NCBI Taxonomy" id="1618566"/>
    <lineage>
        <taxon>Bacteria</taxon>
        <taxon>Candidatus Woeseibacteriota</taxon>
    </lineage>
</organism>
<comment type="caution">
    <text evidence="4">The sequence shown here is derived from an EMBL/GenBank/DDBJ whole genome shotgun (WGS) entry which is preliminary data.</text>
</comment>
<dbReference type="AlphaFoldDB" id="A0A0F9ZMP9"/>
<dbReference type="PROSITE" id="PS51462">
    <property type="entry name" value="NUDIX"/>
    <property type="match status" value="1"/>
</dbReference>
<dbReference type="PROSITE" id="PS00893">
    <property type="entry name" value="NUDIX_BOX"/>
    <property type="match status" value="1"/>
</dbReference>
<sequence>MINQKPFVHKLVICANVFVRKDGKYLLMKRSPEKKYAPNKIHPFGGKIDKDENPYVGAVREIKEEIGIDIKNLKLEAVILEKTDEKDLPVNWLVFYFSADYDKGEVKINEEGEAVYLTENEIKNSDQFPSVKSILDHILNPNDGTVFTTNSYKGFESGMQEISKNVCIV</sequence>
<dbReference type="InterPro" id="IPR000086">
    <property type="entry name" value="NUDIX_hydrolase_dom"/>
</dbReference>
<comment type="cofactor">
    <cofactor evidence="1">
        <name>Mg(2+)</name>
        <dbReference type="ChEBI" id="CHEBI:18420"/>
    </cofactor>
</comment>
<dbReference type="Gene3D" id="3.90.79.10">
    <property type="entry name" value="Nucleoside Triphosphate Pyrophosphohydrolase"/>
    <property type="match status" value="1"/>
</dbReference>
<gene>
    <name evidence="4" type="ORF">UR35_C0001G0120</name>
</gene>
<evidence type="ECO:0000313" key="4">
    <source>
        <dbReference type="EMBL" id="KKP45523.1"/>
    </source>
</evidence>
<dbReference type="EMBL" id="LBOW01000001">
    <property type="protein sequence ID" value="KKP45523.1"/>
    <property type="molecule type" value="Genomic_DNA"/>
</dbReference>
<dbReference type="Proteomes" id="UP000034778">
    <property type="component" value="Unassembled WGS sequence"/>
</dbReference>
<dbReference type="PANTHER" id="PTHR43046">
    <property type="entry name" value="GDP-MANNOSE MANNOSYL HYDROLASE"/>
    <property type="match status" value="1"/>
</dbReference>
<dbReference type="InterPro" id="IPR020084">
    <property type="entry name" value="NUDIX_hydrolase_CS"/>
</dbReference>
<reference evidence="4 5" key="1">
    <citation type="journal article" date="2015" name="Nature">
        <title>rRNA introns, odd ribosomes, and small enigmatic genomes across a large radiation of phyla.</title>
        <authorList>
            <person name="Brown C.T."/>
            <person name="Hug L.A."/>
            <person name="Thomas B.C."/>
            <person name="Sharon I."/>
            <person name="Castelle C.J."/>
            <person name="Singh A."/>
            <person name="Wilkins M.J."/>
            <person name="Williams K.H."/>
            <person name="Banfield J.F."/>
        </authorList>
    </citation>
    <scope>NUCLEOTIDE SEQUENCE [LARGE SCALE GENOMIC DNA]</scope>
</reference>
<evidence type="ECO:0000256" key="1">
    <source>
        <dbReference type="ARBA" id="ARBA00001946"/>
    </source>
</evidence>
<evidence type="ECO:0000313" key="5">
    <source>
        <dbReference type="Proteomes" id="UP000034778"/>
    </source>
</evidence>
<evidence type="ECO:0000259" key="3">
    <source>
        <dbReference type="PROSITE" id="PS51462"/>
    </source>
</evidence>
<evidence type="ECO:0000256" key="2">
    <source>
        <dbReference type="ARBA" id="ARBA00022801"/>
    </source>
</evidence>
<protein>
    <submittedName>
        <fullName evidence="4">Mutator mutT protein</fullName>
    </submittedName>
</protein>
<dbReference type="PANTHER" id="PTHR43046:SF14">
    <property type="entry name" value="MUTT_NUDIX FAMILY PROTEIN"/>
    <property type="match status" value="1"/>
</dbReference>
<dbReference type="STRING" id="1618566.UR35_C0001G0120"/>
<feature type="domain" description="Nudix hydrolase" evidence="3">
    <location>
        <begin position="8"/>
        <end position="139"/>
    </location>
</feature>
<proteinExistence type="predicted"/>
<accession>A0A0F9ZMP9</accession>
<dbReference type="SUPFAM" id="SSF55811">
    <property type="entry name" value="Nudix"/>
    <property type="match status" value="1"/>
</dbReference>
<dbReference type="Pfam" id="PF00293">
    <property type="entry name" value="NUDIX"/>
    <property type="match status" value="1"/>
</dbReference>
<name>A0A0F9ZMP9_9BACT</name>
<dbReference type="GO" id="GO:0016787">
    <property type="term" value="F:hydrolase activity"/>
    <property type="evidence" value="ECO:0007669"/>
    <property type="project" value="UniProtKB-KW"/>
</dbReference>
<dbReference type="InterPro" id="IPR015797">
    <property type="entry name" value="NUDIX_hydrolase-like_dom_sf"/>
</dbReference>
<keyword evidence="2" id="KW-0378">Hydrolase</keyword>